<dbReference type="PROSITE" id="PS50977">
    <property type="entry name" value="HTH_TETR_2"/>
    <property type="match status" value="1"/>
</dbReference>
<evidence type="ECO:0000256" key="3">
    <source>
        <dbReference type="ARBA" id="ARBA00023163"/>
    </source>
</evidence>
<dbReference type="Proteomes" id="UP000535437">
    <property type="component" value="Unassembled WGS sequence"/>
</dbReference>
<keyword evidence="3" id="KW-0804">Transcription</keyword>
<evidence type="ECO:0000256" key="2">
    <source>
        <dbReference type="ARBA" id="ARBA00023125"/>
    </source>
</evidence>
<dbReference type="Pfam" id="PF00440">
    <property type="entry name" value="TetR_N"/>
    <property type="match status" value="1"/>
</dbReference>
<dbReference type="InterPro" id="IPR001647">
    <property type="entry name" value="HTH_TetR"/>
</dbReference>
<keyword evidence="8" id="KW-1185">Reference proteome</keyword>
<comment type="caution">
    <text evidence="7">The sequence shown here is derived from an EMBL/GenBank/DDBJ whole genome shotgun (WGS) entry which is preliminary data.</text>
</comment>
<gene>
    <name evidence="7" type="ORF">HNR09_001680</name>
</gene>
<feature type="region of interest" description="Disordered" evidence="5">
    <location>
        <begin position="80"/>
        <end position="104"/>
    </location>
</feature>
<dbReference type="Gene3D" id="1.10.10.60">
    <property type="entry name" value="Homeodomain-like"/>
    <property type="match status" value="1"/>
</dbReference>
<dbReference type="PRINTS" id="PR00455">
    <property type="entry name" value="HTHTETR"/>
</dbReference>
<accession>A0A7Z0GLL9</accession>
<dbReference type="EMBL" id="JACCFY010000001">
    <property type="protein sequence ID" value="NYJ78269.1"/>
    <property type="molecule type" value="Genomic_DNA"/>
</dbReference>
<evidence type="ECO:0000256" key="4">
    <source>
        <dbReference type="PROSITE-ProRule" id="PRU00335"/>
    </source>
</evidence>
<sequence>MTRTSGRARKPGPRGDLSVPRVLAAATTVLERDGMDTFSLRGVARELGVAPNALYTYARSRDALLEEVADAALEHLDLTLLSPDGASPSPGPPQADPDEDQESARRRVVDFAAHVLAEFRAHPAIARVLFDRPIGGPGAYRLNESLIGAIHACGPSVPVAARISYALTALVFGHAIIEVTDDARTEWPPPPDPETSPLTVAGAVPVPEIEDVFRWSVENLLVGSGC</sequence>
<keyword evidence="1" id="KW-0805">Transcription regulation</keyword>
<dbReference type="SUPFAM" id="SSF46689">
    <property type="entry name" value="Homeodomain-like"/>
    <property type="match status" value="1"/>
</dbReference>
<dbReference type="AlphaFoldDB" id="A0A7Z0GLL9"/>
<organism evidence="7 8">
    <name type="scientific">Nesterenkonia xinjiangensis</name>
    <dbReference type="NCBI Taxonomy" id="225327"/>
    <lineage>
        <taxon>Bacteria</taxon>
        <taxon>Bacillati</taxon>
        <taxon>Actinomycetota</taxon>
        <taxon>Actinomycetes</taxon>
        <taxon>Micrococcales</taxon>
        <taxon>Micrococcaceae</taxon>
        <taxon>Nesterenkonia</taxon>
    </lineage>
</organism>
<evidence type="ECO:0000313" key="7">
    <source>
        <dbReference type="EMBL" id="NYJ78269.1"/>
    </source>
</evidence>
<feature type="region of interest" description="Disordered" evidence="5">
    <location>
        <begin position="1"/>
        <end position="20"/>
    </location>
</feature>
<dbReference type="InterPro" id="IPR050109">
    <property type="entry name" value="HTH-type_TetR-like_transc_reg"/>
</dbReference>
<dbReference type="InterPro" id="IPR009057">
    <property type="entry name" value="Homeodomain-like_sf"/>
</dbReference>
<evidence type="ECO:0000256" key="1">
    <source>
        <dbReference type="ARBA" id="ARBA00023015"/>
    </source>
</evidence>
<dbReference type="GO" id="GO:0003700">
    <property type="term" value="F:DNA-binding transcription factor activity"/>
    <property type="evidence" value="ECO:0007669"/>
    <property type="project" value="TreeGrafter"/>
</dbReference>
<dbReference type="RefSeq" id="WP_179541635.1">
    <property type="nucleotide sequence ID" value="NZ_BAAALL010000002.1"/>
</dbReference>
<dbReference type="PANTHER" id="PTHR30055">
    <property type="entry name" value="HTH-TYPE TRANSCRIPTIONAL REGULATOR RUTR"/>
    <property type="match status" value="1"/>
</dbReference>
<evidence type="ECO:0000259" key="6">
    <source>
        <dbReference type="PROSITE" id="PS50977"/>
    </source>
</evidence>
<feature type="compositionally biased region" description="Basic residues" evidence="5">
    <location>
        <begin position="1"/>
        <end position="12"/>
    </location>
</feature>
<protein>
    <submittedName>
        <fullName evidence="7">AcrR family transcriptional regulator</fullName>
    </submittedName>
</protein>
<dbReference type="InterPro" id="IPR036271">
    <property type="entry name" value="Tet_transcr_reg_TetR-rel_C_sf"/>
</dbReference>
<name>A0A7Z0GLL9_9MICC</name>
<dbReference type="SUPFAM" id="SSF48498">
    <property type="entry name" value="Tetracyclin repressor-like, C-terminal domain"/>
    <property type="match status" value="1"/>
</dbReference>
<feature type="DNA-binding region" description="H-T-H motif" evidence="4">
    <location>
        <begin position="39"/>
        <end position="58"/>
    </location>
</feature>
<feature type="domain" description="HTH tetR-type" evidence="6">
    <location>
        <begin position="16"/>
        <end position="76"/>
    </location>
</feature>
<dbReference type="GO" id="GO:0000976">
    <property type="term" value="F:transcription cis-regulatory region binding"/>
    <property type="evidence" value="ECO:0007669"/>
    <property type="project" value="TreeGrafter"/>
</dbReference>
<dbReference type="InterPro" id="IPR004111">
    <property type="entry name" value="Repressor_TetR_C"/>
</dbReference>
<evidence type="ECO:0000256" key="5">
    <source>
        <dbReference type="SAM" id="MobiDB-lite"/>
    </source>
</evidence>
<dbReference type="GO" id="GO:0045892">
    <property type="term" value="P:negative regulation of DNA-templated transcription"/>
    <property type="evidence" value="ECO:0007669"/>
    <property type="project" value="InterPro"/>
</dbReference>
<dbReference type="PANTHER" id="PTHR30055:SF151">
    <property type="entry name" value="TRANSCRIPTIONAL REGULATORY PROTEIN"/>
    <property type="match status" value="1"/>
</dbReference>
<proteinExistence type="predicted"/>
<dbReference type="Gene3D" id="1.10.357.10">
    <property type="entry name" value="Tetracycline Repressor, domain 2"/>
    <property type="match status" value="1"/>
</dbReference>
<reference evidence="7 8" key="1">
    <citation type="submission" date="2020-07" db="EMBL/GenBank/DDBJ databases">
        <title>Sequencing the genomes of 1000 actinobacteria strains.</title>
        <authorList>
            <person name="Klenk H.-P."/>
        </authorList>
    </citation>
    <scope>NUCLEOTIDE SEQUENCE [LARGE SCALE GENOMIC DNA]</scope>
    <source>
        <strain evidence="7 8">DSM 15475</strain>
    </source>
</reference>
<dbReference type="Pfam" id="PF02909">
    <property type="entry name" value="TetR_C_1"/>
    <property type="match status" value="1"/>
</dbReference>
<keyword evidence="2 4" id="KW-0238">DNA-binding</keyword>
<evidence type="ECO:0000313" key="8">
    <source>
        <dbReference type="Proteomes" id="UP000535437"/>
    </source>
</evidence>